<evidence type="ECO:0000313" key="2">
    <source>
        <dbReference type="Proteomes" id="UP001341840"/>
    </source>
</evidence>
<dbReference type="Proteomes" id="UP001341840">
    <property type="component" value="Unassembled WGS sequence"/>
</dbReference>
<proteinExistence type="predicted"/>
<comment type="caution">
    <text evidence="1">The sequence shown here is derived from an EMBL/GenBank/DDBJ whole genome shotgun (WGS) entry which is preliminary data.</text>
</comment>
<accession>A0ABU6XR48</accession>
<dbReference type="EMBL" id="JASCZI010212435">
    <property type="protein sequence ID" value="MED6199445.1"/>
    <property type="molecule type" value="Genomic_DNA"/>
</dbReference>
<gene>
    <name evidence="1" type="ORF">PIB30_076047</name>
</gene>
<protein>
    <submittedName>
        <fullName evidence="1">Uncharacterized protein</fullName>
    </submittedName>
</protein>
<reference evidence="1 2" key="1">
    <citation type="journal article" date="2023" name="Plants (Basel)">
        <title>Bridging the Gap: Combining Genomics and Transcriptomics Approaches to Understand Stylosanthes scabra, an Orphan Legume from the Brazilian Caatinga.</title>
        <authorList>
            <person name="Ferreira-Neto J.R.C."/>
            <person name="da Silva M.D."/>
            <person name="Binneck E."/>
            <person name="de Melo N.F."/>
            <person name="da Silva R.H."/>
            <person name="de Melo A.L.T.M."/>
            <person name="Pandolfi V."/>
            <person name="Bustamante F.O."/>
            <person name="Brasileiro-Vidal A.C."/>
            <person name="Benko-Iseppon A.M."/>
        </authorList>
    </citation>
    <scope>NUCLEOTIDE SEQUENCE [LARGE SCALE GENOMIC DNA]</scope>
    <source>
        <tissue evidence="1">Leaves</tissue>
    </source>
</reference>
<sequence length="223" mass="26070">MGSGVVYYKYEAHKEYDDVDVEPTTELRTIKICRYHFKDEKFTCSVYSFIKYDAATSFKYRIKCLYSQPLPKKNSLSLRLSLLTYPPYARKAAHTWSLPSPSSGIIGSSEGWMCEGDKMNVEEGLGLEGVKSEGSRGKGLERMKRKILRWMNQRRLMERSRWIRVLSQIFSTFSWEILSRFTRLPVASLRLLHKVLNHRLDIHRVVFAFKVATYLEYGLLHPL</sequence>
<keyword evidence="2" id="KW-1185">Reference proteome</keyword>
<name>A0ABU6XR48_9FABA</name>
<evidence type="ECO:0000313" key="1">
    <source>
        <dbReference type="EMBL" id="MED6199445.1"/>
    </source>
</evidence>
<organism evidence="1 2">
    <name type="scientific">Stylosanthes scabra</name>
    <dbReference type="NCBI Taxonomy" id="79078"/>
    <lineage>
        <taxon>Eukaryota</taxon>
        <taxon>Viridiplantae</taxon>
        <taxon>Streptophyta</taxon>
        <taxon>Embryophyta</taxon>
        <taxon>Tracheophyta</taxon>
        <taxon>Spermatophyta</taxon>
        <taxon>Magnoliopsida</taxon>
        <taxon>eudicotyledons</taxon>
        <taxon>Gunneridae</taxon>
        <taxon>Pentapetalae</taxon>
        <taxon>rosids</taxon>
        <taxon>fabids</taxon>
        <taxon>Fabales</taxon>
        <taxon>Fabaceae</taxon>
        <taxon>Papilionoideae</taxon>
        <taxon>50 kb inversion clade</taxon>
        <taxon>dalbergioids sensu lato</taxon>
        <taxon>Dalbergieae</taxon>
        <taxon>Pterocarpus clade</taxon>
        <taxon>Stylosanthes</taxon>
    </lineage>
</organism>